<evidence type="ECO:0000313" key="1">
    <source>
        <dbReference type="EMBL" id="KAI3375004.1"/>
    </source>
</evidence>
<name>A0ACB8X4P4_9TELE</name>
<accession>A0ACB8X4P4</accession>
<gene>
    <name evidence="1" type="ORF">L3Q82_021531</name>
</gene>
<reference evidence="1" key="1">
    <citation type="submission" date="2022-04" db="EMBL/GenBank/DDBJ databases">
        <title>Jade perch genome.</title>
        <authorList>
            <person name="Chao B."/>
        </authorList>
    </citation>
    <scope>NUCLEOTIDE SEQUENCE</scope>
    <source>
        <strain evidence="1">CB-2022</strain>
    </source>
</reference>
<organism evidence="1 2">
    <name type="scientific">Scortum barcoo</name>
    <name type="common">barcoo grunter</name>
    <dbReference type="NCBI Taxonomy" id="214431"/>
    <lineage>
        <taxon>Eukaryota</taxon>
        <taxon>Metazoa</taxon>
        <taxon>Chordata</taxon>
        <taxon>Craniata</taxon>
        <taxon>Vertebrata</taxon>
        <taxon>Euteleostomi</taxon>
        <taxon>Actinopterygii</taxon>
        <taxon>Neopterygii</taxon>
        <taxon>Teleostei</taxon>
        <taxon>Neoteleostei</taxon>
        <taxon>Acanthomorphata</taxon>
        <taxon>Eupercaria</taxon>
        <taxon>Centrarchiformes</taxon>
        <taxon>Terapontoidei</taxon>
        <taxon>Terapontidae</taxon>
        <taxon>Scortum</taxon>
    </lineage>
</organism>
<keyword evidence="2" id="KW-1185">Reference proteome</keyword>
<dbReference type="Proteomes" id="UP000831701">
    <property type="component" value="Chromosome 3"/>
</dbReference>
<dbReference type="EMBL" id="CM041533">
    <property type="protein sequence ID" value="KAI3375004.1"/>
    <property type="molecule type" value="Genomic_DNA"/>
</dbReference>
<protein>
    <submittedName>
        <fullName evidence="1">Uncharacterized protein</fullName>
    </submittedName>
</protein>
<evidence type="ECO:0000313" key="2">
    <source>
        <dbReference type="Proteomes" id="UP000831701"/>
    </source>
</evidence>
<sequence>MIWADLLRFLFVCSMYKGCYDRQLVTTTSLTPPEDRLRRQLSSKSLLRSQREDMVSIKATAMLIMLLTFCLLATDTSAAYYGCCRSYMKRKLPFPAIKGYSVQTVTELCPISAIIFHTKKGQVCTNPALDWVMEYINLLR</sequence>
<comment type="caution">
    <text evidence="1">The sequence shown here is derived from an EMBL/GenBank/DDBJ whole genome shotgun (WGS) entry which is preliminary data.</text>
</comment>
<proteinExistence type="predicted"/>